<proteinExistence type="predicted"/>
<feature type="compositionally biased region" description="Basic and acidic residues" evidence="1">
    <location>
        <begin position="111"/>
        <end position="137"/>
    </location>
</feature>
<evidence type="ECO:0000256" key="1">
    <source>
        <dbReference type="SAM" id="MobiDB-lite"/>
    </source>
</evidence>
<name>A0A6J4V7Z5_9BACT</name>
<feature type="region of interest" description="Disordered" evidence="1">
    <location>
        <begin position="277"/>
        <end position="327"/>
    </location>
</feature>
<feature type="non-terminal residue" evidence="2">
    <location>
        <position position="327"/>
    </location>
</feature>
<feature type="compositionally biased region" description="Low complexity" evidence="1">
    <location>
        <begin position="304"/>
        <end position="316"/>
    </location>
</feature>
<reference evidence="2" key="1">
    <citation type="submission" date="2020-02" db="EMBL/GenBank/DDBJ databases">
        <authorList>
            <person name="Meier V. D."/>
        </authorList>
    </citation>
    <scope>NUCLEOTIDE SEQUENCE</scope>
    <source>
        <strain evidence="2">AVDCRST_MAG88</strain>
    </source>
</reference>
<feature type="non-terminal residue" evidence="2">
    <location>
        <position position="1"/>
    </location>
</feature>
<feature type="compositionally biased region" description="Basic residues" evidence="1">
    <location>
        <begin position="48"/>
        <end position="58"/>
    </location>
</feature>
<feature type="compositionally biased region" description="Gly residues" evidence="1">
    <location>
        <begin position="317"/>
        <end position="327"/>
    </location>
</feature>
<sequence>ERHRSQRARGGARPAGGDGALPRRLRHPPHPLRRQGGGRRALAAPLRRVLRRGRRTRDRRAGQRQRVDRTDRRRAAARRRGDRRGGRRPDPDRDRGLGGQHRRRRPLRPPRGGDRRGFGHRDAALREAPAGRRDLRLLRAGGPRRRRAAGLDPGLRRADRHADGAGPPRPHAARDTGRRLPQGGNPPRPAGDDRGARPCRRQLARNDGRHGGALPPRGVPAWGLRHDAGLRGRRRARLGLGGTRAWRHGRGAAAAHAVAPAPQLRGDVFLHHLQGGAGATRRDRLRPHPGAGRRCARRRERPRVGPAAARPVAAAPGGAGAGGGRRM</sequence>
<gene>
    <name evidence="2" type="ORF">AVDCRST_MAG88-2167</name>
</gene>
<feature type="compositionally biased region" description="Basic residues" evidence="1">
    <location>
        <begin position="23"/>
        <end position="37"/>
    </location>
</feature>
<accession>A0A6J4V7Z5</accession>
<feature type="region of interest" description="Disordered" evidence="1">
    <location>
        <begin position="1"/>
        <end position="198"/>
    </location>
</feature>
<protein>
    <submittedName>
        <fullName evidence="2">Uncharacterized protein</fullName>
    </submittedName>
</protein>
<feature type="compositionally biased region" description="Basic and acidic residues" evidence="1">
    <location>
        <begin position="154"/>
        <end position="163"/>
    </location>
</feature>
<feature type="compositionally biased region" description="Basic and acidic residues" evidence="1">
    <location>
        <begin position="83"/>
        <end position="96"/>
    </location>
</feature>
<organism evidence="2">
    <name type="scientific">uncultured Thermomicrobiales bacterium</name>
    <dbReference type="NCBI Taxonomy" id="1645740"/>
    <lineage>
        <taxon>Bacteria</taxon>
        <taxon>Pseudomonadati</taxon>
        <taxon>Thermomicrobiota</taxon>
        <taxon>Thermomicrobia</taxon>
        <taxon>Thermomicrobiales</taxon>
        <taxon>environmental samples</taxon>
    </lineage>
</organism>
<dbReference type="AlphaFoldDB" id="A0A6J4V7Z5"/>
<feature type="compositionally biased region" description="Basic and acidic residues" evidence="1">
    <location>
        <begin position="59"/>
        <end position="74"/>
    </location>
</feature>
<dbReference type="EMBL" id="CADCWM010000562">
    <property type="protein sequence ID" value="CAA9569058.1"/>
    <property type="molecule type" value="Genomic_DNA"/>
</dbReference>
<evidence type="ECO:0000313" key="2">
    <source>
        <dbReference type="EMBL" id="CAA9569058.1"/>
    </source>
</evidence>